<sequence length="283" mass="33116">MKWVFEELALGKFNTEQVWRQAVRKGLKCSKNNFWLAIRNPVYCGQIFIPEFEEEKAQRVKGLHEPIVSPSTFNLVQDMISGRKRNPYQKPKIVSGDNLPLRGFLRCTKCDRMLSGSASKGRSSYYYYYHCSSSCGVRFKADDVNEKFERQLNMLVPRPGRMKIYSDLVLSSYKEQTKIREKERRGLVDELDKINERLRNARIKLVDGLIATEDFEHVKSHCTKRIEELEIKLNDFSDDQAEIGAYLRRILTGLEHLSKLYKSGTLEEKKADNWFDLPRKFNV</sequence>
<dbReference type="Pfam" id="PF07508">
    <property type="entry name" value="Recombinase"/>
    <property type="match status" value="1"/>
</dbReference>
<proteinExistence type="predicted"/>
<protein>
    <submittedName>
        <fullName evidence="5">Recombinase</fullName>
    </submittedName>
</protein>
<reference evidence="6" key="1">
    <citation type="submission" date="2016-10" db="EMBL/GenBank/DDBJ databases">
        <authorList>
            <person name="Varghese N."/>
            <person name="Submissions S."/>
        </authorList>
    </citation>
    <scope>NUCLEOTIDE SEQUENCE [LARGE SCALE GENOMIC DNA]</scope>
    <source>
        <strain evidence="6">DSM 25329</strain>
    </source>
</reference>
<dbReference type="Pfam" id="PF13408">
    <property type="entry name" value="Zn_ribbon_recom"/>
    <property type="match status" value="1"/>
</dbReference>
<dbReference type="InterPro" id="IPR011109">
    <property type="entry name" value="DNA_bind_recombinase_dom"/>
</dbReference>
<dbReference type="GO" id="GO:0000150">
    <property type="term" value="F:DNA strand exchange activity"/>
    <property type="evidence" value="ECO:0007669"/>
    <property type="project" value="InterPro"/>
</dbReference>
<dbReference type="AlphaFoldDB" id="A0A1G8CI89"/>
<dbReference type="GO" id="GO:0003677">
    <property type="term" value="F:DNA binding"/>
    <property type="evidence" value="ECO:0007669"/>
    <property type="project" value="UniProtKB-KW"/>
</dbReference>
<name>A0A1G8CI89_9BACT</name>
<dbReference type="InterPro" id="IPR038109">
    <property type="entry name" value="DNA_bind_recomb_sf"/>
</dbReference>
<dbReference type="Gene3D" id="3.90.1750.20">
    <property type="entry name" value="Putative Large Serine Recombinase, Chain B, Domain 2"/>
    <property type="match status" value="1"/>
</dbReference>
<evidence type="ECO:0000313" key="5">
    <source>
        <dbReference type="EMBL" id="SDH44933.1"/>
    </source>
</evidence>
<gene>
    <name evidence="5" type="ORF">SAMN04487996_1382</name>
</gene>
<dbReference type="PANTHER" id="PTHR30461:SF2">
    <property type="entry name" value="SERINE RECOMBINASE PINE-RELATED"/>
    <property type="match status" value="1"/>
</dbReference>
<dbReference type="InterPro" id="IPR025827">
    <property type="entry name" value="Zn_ribbon_recom_dom"/>
</dbReference>
<dbReference type="PANTHER" id="PTHR30461">
    <property type="entry name" value="DNA-INVERTASE FROM LAMBDOID PROPHAGE"/>
    <property type="match status" value="1"/>
</dbReference>
<feature type="domain" description="Recombinase" evidence="3">
    <location>
        <begin position="2"/>
        <end position="83"/>
    </location>
</feature>
<dbReference type="Proteomes" id="UP000198748">
    <property type="component" value="Unassembled WGS sequence"/>
</dbReference>
<organism evidence="5 6">
    <name type="scientific">Dyadobacter soli</name>
    <dbReference type="NCBI Taxonomy" id="659014"/>
    <lineage>
        <taxon>Bacteria</taxon>
        <taxon>Pseudomonadati</taxon>
        <taxon>Bacteroidota</taxon>
        <taxon>Cytophagia</taxon>
        <taxon>Cytophagales</taxon>
        <taxon>Spirosomataceae</taxon>
        <taxon>Dyadobacter</taxon>
    </lineage>
</organism>
<feature type="domain" description="Recombinase zinc beta ribbon" evidence="4">
    <location>
        <begin position="100"/>
        <end position="148"/>
    </location>
</feature>
<dbReference type="STRING" id="659014.SAMN04487996_1382"/>
<evidence type="ECO:0000313" key="6">
    <source>
        <dbReference type="Proteomes" id="UP000198748"/>
    </source>
</evidence>
<keyword evidence="6" id="KW-1185">Reference proteome</keyword>
<keyword evidence="2" id="KW-0233">DNA recombination</keyword>
<dbReference type="EMBL" id="FNAN01000038">
    <property type="protein sequence ID" value="SDH44933.1"/>
    <property type="molecule type" value="Genomic_DNA"/>
</dbReference>
<accession>A0A1G8CI89</accession>
<dbReference type="InterPro" id="IPR050639">
    <property type="entry name" value="SSR_resolvase"/>
</dbReference>
<evidence type="ECO:0000259" key="3">
    <source>
        <dbReference type="Pfam" id="PF07508"/>
    </source>
</evidence>
<evidence type="ECO:0000256" key="2">
    <source>
        <dbReference type="ARBA" id="ARBA00023172"/>
    </source>
</evidence>
<evidence type="ECO:0000256" key="1">
    <source>
        <dbReference type="ARBA" id="ARBA00023125"/>
    </source>
</evidence>
<evidence type="ECO:0000259" key="4">
    <source>
        <dbReference type="Pfam" id="PF13408"/>
    </source>
</evidence>
<keyword evidence="1" id="KW-0238">DNA-binding</keyword>